<dbReference type="InterPro" id="IPR015231">
    <property type="entry name" value="DUF1934"/>
</dbReference>
<dbReference type="RefSeq" id="WP_048569549.1">
    <property type="nucleotide sequence ID" value="NZ_LFVU01000004.1"/>
</dbReference>
<organism evidence="1 2">
    <name type="scientific">Clostridium cylindrosporum DSM 605</name>
    <dbReference type="NCBI Taxonomy" id="1121307"/>
    <lineage>
        <taxon>Bacteria</taxon>
        <taxon>Bacillati</taxon>
        <taxon>Bacillota</taxon>
        <taxon>Clostridia</taxon>
        <taxon>Eubacteriales</taxon>
        <taxon>Clostridiaceae</taxon>
        <taxon>Clostridium</taxon>
    </lineage>
</organism>
<reference evidence="1 2" key="1">
    <citation type="submission" date="2015-06" db="EMBL/GenBank/DDBJ databases">
        <title>Draft genome sequence of the purine-degrading Clostridium cylindrosporum HC-1 (DSM 605).</title>
        <authorList>
            <person name="Poehlein A."/>
            <person name="Schiel-Bengelsdorf B."/>
            <person name="Bengelsdorf F."/>
            <person name="Daniel R."/>
            <person name="Duerre P."/>
        </authorList>
    </citation>
    <scope>NUCLEOTIDE SEQUENCE [LARGE SCALE GENOMIC DNA]</scope>
    <source>
        <strain evidence="1 2">DSM 605</strain>
    </source>
</reference>
<name>A0A0J8G572_CLOCY</name>
<keyword evidence="2" id="KW-1185">Reference proteome</keyword>
<dbReference type="Gene3D" id="2.40.128.20">
    <property type="match status" value="1"/>
</dbReference>
<gene>
    <name evidence="1" type="ORF">CLCY_5c00500</name>
</gene>
<dbReference type="Proteomes" id="UP000036756">
    <property type="component" value="Unassembled WGS sequence"/>
</dbReference>
<proteinExistence type="predicted"/>
<dbReference type="PATRIC" id="fig|1121307.3.peg.1982"/>
<accession>A0A0J8G572</accession>
<evidence type="ECO:0000313" key="2">
    <source>
        <dbReference type="Proteomes" id="UP000036756"/>
    </source>
</evidence>
<evidence type="ECO:0008006" key="3">
    <source>
        <dbReference type="Google" id="ProtNLM"/>
    </source>
</evidence>
<dbReference type="InterPro" id="IPR012674">
    <property type="entry name" value="Calycin"/>
</dbReference>
<sequence length="143" mass="15905">MKSKSKKVMITVKTIQSFGEEVEEIELVTEGLFSKLNDIYIAEYEESEISGMKGTKTSIKIGSDEVNLFREGTTTSHLLFKLGNDHISLYGTEHGAFEVVVKPGRVSIDVNECGGRVELDYIIETQGTNISENKLVLTIEEIN</sequence>
<dbReference type="OrthoDB" id="1680906at2"/>
<dbReference type="STRING" id="1121307.CLCY_5c00500"/>
<evidence type="ECO:0000313" key="1">
    <source>
        <dbReference type="EMBL" id="KMT22811.1"/>
    </source>
</evidence>
<dbReference type="SUPFAM" id="SSF50814">
    <property type="entry name" value="Lipocalins"/>
    <property type="match status" value="1"/>
</dbReference>
<dbReference type="EMBL" id="LFVU01000004">
    <property type="protein sequence ID" value="KMT22811.1"/>
    <property type="molecule type" value="Genomic_DNA"/>
</dbReference>
<dbReference type="Pfam" id="PF09148">
    <property type="entry name" value="DUF1934"/>
    <property type="match status" value="1"/>
</dbReference>
<protein>
    <recommendedName>
        <fullName evidence="3">Calycin-like domain-containing protein</fullName>
    </recommendedName>
</protein>
<comment type="caution">
    <text evidence="1">The sequence shown here is derived from an EMBL/GenBank/DDBJ whole genome shotgun (WGS) entry which is preliminary data.</text>
</comment>
<dbReference type="AlphaFoldDB" id="A0A0J8G572"/>